<organism evidence="1 2">
    <name type="scientific">Linum tenue</name>
    <dbReference type="NCBI Taxonomy" id="586396"/>
    <lineage>
        <taxon>Eukaryota</taxon>
        <taxon>Viridiplantae</taxon>
        <taxon>Streptophyta</taxon>
        <taxon>Embryophyta</taxon>
        <taxon>Tracheophyta</taxon>
        <taxon>Spermatophyta</taxon>
        <taxon>Magnoliopsida</taxon>
        <taxon>eudicotyledons</taxon>
        <taxon>Gunneridae</taxon>
        <taxon>Pentapetalae</taxon>
        <taxon>rosids</taxon>
        <taxon>fabids</taxon>
        <taxon>Malpighiales</taxon>
        <taxon>Linaceae</taxon>
        <taxon>Linum</taxon>
    </lineage>
</organism>
<keyword evidence="2" id="KW-1185">Reference proteome</keyword>
<evidence type="ECO:0000313" key="2">
    <source>
        <dbReference type="Proteomes" id="UP001154282"/>
    </source>
</evidence>
<dbReference type="Proteomes" id="UP001154282">
    <property type="component" value="Unassembled WGS sequence"/>
</dbReference>
<dbReference type="AlphaFoldDB" id="A0AAV0NIB5"/>
<evidence type="ECO:0000313" key="1">
    <source>
        <dbReference type="EMBL" id="CAI0458295.1"/>
    </source>
</evidence>
<comment type="caution">
    <text evidence="1">The sequence shown here is derived from an EMBL/GenBank/DDBJ whole genome shotgun (WGS) entry which is preliminary data.</text>
</comment>
<reference evidence="1" key="1">
    <citation type="submission" date="2022-08" db="EMBL/GenBank/DDBJ databases">
        <authorList>
            <person name="Gutierrez-Valencia J."/>
        </authorList>
    </citation>
    <scope>NUCLEOTIDE SEQUENCE</scope>
</reference>
<feature type="non-terminal residue" evidence="1">
    <location>
        <position position="187"/>
    </location>
</feature>
<gene>
    <name evidence="1" type="ORF">LITE_LOCUS33466</name>
</gene>
<dbReference type="EMBL" id="CAMGYJ010000008">
    <property type="protein sequence ID" value="CAI0458295.1"/>
    <property type="molecule type" value="Genomic_DNA"/>
</dbReference>
<name>A0AAV0NIB5_9ROSI</name>
<accession>A0AAV0NIB5</accession>
<sequence length="187" mass="19791">MALTSGFLTSVLGTVTVSTPFSIPALISSILAFSGSLNLLTNFPLLLSTRCHVSSLSSFSTRLSPLICSTLSSSTSTFTSSFFSPGRSALNTCASGVSFQSILVFTKAVFSPPPGMSADDEGKLMEKSLKGSKASKAENGSHAPLLLPPRRFPKKLGISDILIFVRLGKGRGVVLQRLLVSSFLFFF</sequence>
<proteinExistence type="predicted"/>
<protein>
    <submittedName>
        <fullName evidence="1">Uncharacterized protein</fullName>
    </submittedName>
</protein>